<evidence type="ECO:0000313" key="3">
    <source>
        <dbReference type="Proteomes" id="UP001190700"/>
    </source>
</evidence>
<keyword evidence="3" id="KW-1185">Reference proteome</keyword>
<feature type="compositionally biased region" description="Polar residues" evidence="1">
    <location>
        <begin position="457"/>
        <end position="467"/>
    </location>
</feature>
<comment type="caution">
    <text evidence="2">The sequence shown here is derived from an EMBL/GenBank/DDBJ whole genome shotgun (WGS) entry which is preliminary data.</text>
</comment>
<feature type="compositionally biased region" description="Polar residues" evidence="1">
    <location>
        <begin position="307"/>
        <end position="316"/>
    </location>
</feature>
<evidence type="ECO:0000256" key="1">
    <source>
        <dbReference type="SAM" id="MobiDB-lite"/>
    </source>
</evidence>
<name>A0AAE0CHC6_9CHLO</name>
<proteinExistence type="predicted"/>
<evidence type="ECO:0000313" key="2">
    <source>
        <dbReference type="EMBL" id="KAK3253827.1"/>
    </source>
</evidence>
<accession>A0AAE0CHC6</accession>
<reference evidence="2 3" key="1">
    <citation type="journal article" date="2015" name="Genome Biol. Evol.">
        <title>Comparative Genomics of a Bacterivorous Green Alga Reveals Evolutionary Causalities and Consequences of Phago-Mixotrophic Mode of Nutrition.</title>
        <authorList>
            <person name="Burns J.A."/>
            <person name="Paasch A."/>
            <person name="Narechania A."/>
            <person name="Kim E."/>
        </authorList>
    </citation>
    <scope>NUCLEOTIDE SEQUENCE [LARGE SCALE GENOMIC DNA]</scope>
    <source>
        <strain evidence="2 3">PLY_AMNH</strain>
    </source>
</reference>
<dbReference type="Proteomes" id="UP001190700">
    <property type="component" value="Unassembled WGS sequence"/>
</dbReference>
<dbReference type="EMBL" id="LGRX02024605">
    <property type="protein sequence ID" value="KAK3253827.1"/>
    <property type="molecule type" value="Genomic_DNA"/>
</dbReference>
<dbReference type="AlphaFoldDB" id="A0AAE0CHC6"/>
<gene>
    <name evidence="2" type="ORF">CYMTET_36937</name>
</gene>
<organism evidence="2 3">
    <name type="scientific">Cymbomonas tetramitiformis</name>
    <dbReference type="NCBI Taxonomy" id="36881"/>
    <lineage>
        <taxon>Eukaryota</taxon>
        <taxon>Viridiplantae</taxon>
        <taxon>Chlorophyta</taxon>
        <taxon>Pyramimonadophyceae</taxon>
        <taxon>Pyramimonadales</taxon>
        <taxon>Pyramimonadaceae</taxon>
        <taxon>Cymbomonas</taxon>
    </lineage>
</organism>
<feature type="compositionally biased region" description="Polar residues" evidence="1">
    <location>
        <begin position="438"/>
        <end position="447"/>
    </location>
</feature>
<feature type="region of interest" description="Disordered" evidence="1">
    <location>
        <begin position="438"/>
        <end position="467"/>
    </location>
</feature>
<feature type="region of interest" description="Disordered" evidence="1">
    <location>
        <begin position="292"/>
        <end position="319"/>
    </location>
</feature>
<sequence>MDDADFSKLAAEINAYLADMVVKQEADSGEVMSEGDVNKIKRSFFTTTALYSIFFSDDDATDKVRVYLLEPREDGSTVVGMIVEDTEEYHSNAGFMIVPLTYRRFQPFVVKASNGDVDYDAAWHALFYFLQLKFSGPSSTKAHHALKRLRIAEDEDPLGPSTRLVRLVVRVNRAHPSDKPLVSDEGAVGHFLDALPEGVAGIVRERQHREITNHAQYTLKEMTTVAQQIFDELKDFENKCLRRALDQDNLHKYANSFPSGATRSALMSLTKPTATEPAKPLKTTPVIKRLTAPRTSTTASGAFPQRPNRSSATAPTTAPDVRLNQAGRELMRNLTGALSVDYDIDDQNATFSTTHHPDNLGGPHNLCIFCHRSLEQFHRPDCACHMSGQTPTSLKWATEGLMPSELRPYMAQLMVNLQRVGKQQPPLMRDQFNQKYCEPTSQATPTPSRLARVPQPQRGSTQQSYSTVPPYGGWTEVAAIGAAALLAEVAVIGAAALLAGWPSELHVMDASIFLRRAR</sequence>
<protein>
    <submittedName>
        <fullName evidence="2">Uncharacterized protein</fullName>
    </submittedName>
</protein>